<dbReference type="Proteomes" id="UP000243579">
    <property type="component" value="Unassembled WGS sequence"/>
</dbReference>
<dbReference type="GO" id="GO:0001881">
    <property type="term" value="P:receptor recycling"/>
    <property type="evidence" value="ECO:0007669"/>
    <property type="project" value="TreeGrafter"/>
</dbReference>
<dbReference type="InterPro" id="IPR001202">
    <property type="entry name" value="WW_dom"/>
</dbReference>
<accession>A0A1V9ZQA1</accession>
<evidence type="ECO:0000313" key="7">
    <source>
        <dbReference type="Proteomes" id="UP000243579"/>
    </source>
</evidence>
<dbReference type="InterPro" id="IPR036020">
    <property type="entry name" value="WW_dom_sf"/>
</dbReference>
<evidence type="ECO:0000259" key="5">
    <source>
        <dbReference type="PROSITE" id="PS50020"/>
    </source>
</evidence>
<protein>
    <recommendedName>
        <fullName evidence="8">WW domain-containing protein</fullName>
    </recommendedName>
</protein>
<dbReference type="SMART" id="SM00233">
    <property type="entry name" value="PH"/>
    <property type="match status" value="1"/>
</dbReference>
<dbReference type="OrthoDB" id="43122at2759"/>
<feature type="coiled-coil region" evidence="2">
    <location>
        <begin position="255"/>
        <end position="282"/>
    </location>
</feature>
<dbReference type="InterPro" id="IPR045188">
    <property type="entry name" value="Boi1/Boi2-like"/>
</dbReference>
<organism evidence="6 7">
    <name type="scientific">Achlya hypogyna</name>
    <name type="common">Oomycete</name>
    <name type="synonym">Protoachlya hypogyna</name>
    <dbReference type="NCBI Taxonomy" id="1202772"/>
    <lineage>
        <taxon>Eukaryota</taxon>
        <taxon>Sar</taxon>
        <taxon>Stramenopiles</taxon>
        <taxon>Oomycota</taxon>
        <taxon>Saprolegniomycetes</taxon>
        <taxon>Saprolegniales</taxon>
        <taxon>Achlyaceae</taxon>
        <taxon>Achlya</taxon>
    </lineage>
</organism>
<evidence type="ECO:0000256" key="2">
    <source>
        <dbReference type="SAM" id="Coils"/>
    </source>
</evidence>
<feature type="region of interest" description="Disordered" evidence="3">
    <location>
        <begin position="426"/>
        <end position="462"/>
    </location>
</feature>
<dbReference type="GO" id="GO:0005829">
    <property type="term" value="C:cytosol"/>
    <property type="evidence" value="ECO:0007669"/>
    <property type="project" value="GOC"/>
</dbReference>
<dbReference type="PROSITE" id="PS50020">
    <property type="entry name" value="WW_DOMAIN_2"/>
    <property type="match status" value="1"/>
</dbReference>
<dbReference type="GO" id="GO:0042147">
    <property type="term" value="P:retrograde transport, endosome to Golgi"/>
    <property type="evidence" value="ECO:0007669"/>
    <property type="project" value="TreeGrafter"/>
</dbReference>
<keyword evidence="1" id="KW-0597">Phosphoprotein</keyword>
<dbReference type="Gene3D" id="2.20.70.10">
    <property type="match status" value="1"/>
</dbReference>
<evidence type="ECO:0000313" key="6">
    <source>
        <dbReference type="EMBL" id="OQR99950.1"/>
    </source>
</evidence>
<feature type="region of interest" description="Disordered" evidence="3">
    <location>
        <begin position="1"/>
        <end position="35"/>
    </location>
</feature>
<keyword evidence="7" id="KW-1185">Reference proteome</keyword>
<feature type="compositionally biased region" description="Acidic residues" evidence="3">
    <location>
        <begin position="439"/>
        <end position="456"/>
    </location>
</feature>
<sequence>MSAPASSSSSAKPDAKAMPPKQKIRGSPPTSATELSALGTMSGYLRKEADNEKGHWTPYYFVVKPSTFLYYYRTPTDEYPRGVIDLEYMTDVRLNSQCIKRSIGGSAHSFRVAADVKTTEQKKIRPLYLDIAPDDGAPADETPAARHERMEEHARAWMKALQSHRYKTIDSTREDLAEEVRTIKEKCEKTQEAVVRLTEQLDHITRRSKYVVKEAMASTQACRGSLQASSDRETYDAIAPSLDALGSIAKLSQLVEELASQVHARNDTIKALEAELEEERIKRAVAPSSPVDDDHDGDQGDELNHEILEAVLDDSQGAISSKQFSAMRNKGRGFGTNASSTQMLSAAGSAFNLGMSKAGLGFSKAKAVTSRLAIGSKLKRQLTTAPSSVGTPTKASTLPKGWIARESSSTPGTFYYVNEATGETSWDLPAGLGSPTVPEADDDDETTDTVEDDLDNNAEKNNKWKINKPAFTRTFSLKPTDPQVKEIDRSHHQF</sequence>
<comment type="caution">
    <text evidence="6">The sequence shown here is derived from an EMBL/GenBank/DDBJ whole genome shotgun (WGS) entry which is preliminary data.</text>
</comment>
<evidence type="ECO:0000259" key="4">
    <source>
        <dbReference type="PROSITE" id="PS50003"/>
    </source>
</evidence>
<evidence type="ECO:0000256" key="1">
    <source>
        <dbReference type="ARBA" id="ARBA00022553"/>
    </source>
</evidence>
<gene>
    <name evidence="6" type="ORF">ACHHYP_03777</name>
</gene>
<feature type="coiled-coil region" evidence="2">
    <location>
        <begin position="173"/>
        <end position="207"/>
    </location>
</feature>
<evidence type="ECO:0000256" key="3">
    <source>
        <dbReference type="SAM" id="MobiDB-lite"/>
    </source>
</evidence>
<feature type="compositionally biased region" description="Acidic residues" evidence="3">
    <location>
        <begin position="291"/>
        <end position="301"/>
    </location>
</feature>
<dbReference type="InterPro" id="IPR011993">
    <property type="entry name" value="PH-like_dom_sf"/>
</dbReference>
<dbReference type="PANTHER" id="PTHR22902">
    <property type="entry name" value="SESQUIPEDALIAN"/>
    <property type="match status" value="1"/>
</dbReference>
<proteinExistence type="predicted"/>
<dbReference type="STRING" id="1202772.A0A1V9ZQA1"/>
<dbReference type="GO" id="GO:0055037">
    <property type="term" value="C:recycling endosome"/>
    <property type="evidence" value="ECO:0007669"/>
    <property type="project" value="TreeGrafter"/>
</dbReference>
<name>A0A1V9ZQA1_ACHHY</name>
<dbReference type="PROSITE" id="PS50003">
    <property type="entry name" value="PH_DOMAIN"/>
    <property type="match status" value="1"/>
</dbReference>
<dbReference type="Pfam" id="PF00169">
    <property type="entry name" value="PH"/>
    <property type="match status" value="1"/>
</dbReference>
<feature type="compositionally biased region" description="Low complexity" evidence="3">
    <location>
        <begin position="1"/>
        <end position="21"/>
    </location>
</feature>
<dbReference type="Gene3D" id="2.30.29.30">
    <property type="entry name" value="Pleckstrin-homology domain (PH domain)/Phosphotyrosine-binding domain (PTB)"/>
    <property type="match status" value="1"/>
</dbReference>
<dbReference type="EMBL" id="JNBR01000033">
    <property type="protein sequence ID" value="OQR99950.1"/>
    <property type="molecule type" value="Genomic_DNA"/>
</dbReference>
<evidence type="ECO:0008006" key="8">
    <source>
        <dbReference type="Google" id="ProtNLM"/>
    </source>
</evidence>
<dbReference type="InterPro" id="IPR001849">
    <property type="entry name" value="PH_domain"/>
</dbReference>
<reference evidence="6 7" key="1">
    <citation type="journal article" date="2014" name="Genome Biol. Evol.">
        <title>The secreted proteins of Achlya hypogyna and Thraustotheca clavata identify the ancestral oomycete secretome and reveal gene acquisitions by horizontal gene transfer.</title>
        <authorList>
            <person name="Misner I."/>
            <person name="Blouin N."/>
            <person name="Leonard G."/>
            <person name="Richards T.A."/>
            <person name="Lane C.E."/>
        </authorList>
    </citation>
    <scope>NUCLEOTIDE SEQUENCE [LARGE SCALE GENOMIC DNA]</scope>
    <source>
        <strain evidence="6 7">ATCC 48635</strain>
    </source>
</reference>
<dbReference type="GO" id="GO:0005802">
    <property type="term" value="C:trans-Golgi network"/>
    <property type="evidence" value="ECO:0007669"/>
    <property type="project" value="TreeGrafter"/>
</dbReference>
<feature type="domain" description="PH" evidence="4">
    <location>
        <begin position="38"/>
        <end position="166"/>
    </location>
</feature>
<dbReference type="SMART" id="SM00456">
    <property type="entry name" value="WW"/>
    <property type="match status" value="1"/>
</dbReference>
<dbReference type="CDD" id="cd00201">
    <property type="entry name" value="WW"/>
    <property type="match status" value="1"/>
</dbReference>
<dbReference type="SUPFAM" id="SSF50729">
    <property type="entry name" value="PH domain-like"/>
    <property type="match status" value="1"/>
</dbReference>
<feature type="region of interest" description="Disordered" evidence="3">
    <location>
        <begin position="282"/>
        <end position="301"/>
    </location>
</feature>
<dbReference type="PANTHER" id="PTHR22902:SF27">
    <property type="entry name" value="PLECKSTRIN HOMOLOGY DOMAIN-CONTAINING FAMILY A MEMBER 3"/>
    <property type="match status" value="1"/>
</dbReference>
<dbReference type="Pfam" id="PF00397">
    <property type="entry name" value="WW"/>
    <property type="match status" value="1"/>
</dbReference>
<dbReference type="GO" id="GO:0007032">
    <property type="term" value="P:endosome organization"/>
    <property type="evidence" value="ECO:0007669"/>
    <property type="project" value="TreeGrafter"/>
</dbReference>
<dbReference type="GO" id="GO:0005769">
    <property type="term" value="C:early endosome"/>
    <property type="evidence" value="ECO:0007669"/>
    <property type="project" value="TreeGrafter"/>
</dbReference>
<keyword evidence="2" id="KW-0175">Coiled coil</keyword>
<feature type="domain" description="WW" evidence="5">
    <location>
        <begin position="396"/>
        <end position="431"/>
    </location>
</feature>
<dbReference type="AlphaFoldDB" id="A0A1V9ZQA1"/>
<dbReference type="SUPFAM" id="SSF51045">
    <property type="entry name" value="WW domain"/>
    <property type="match status" value="1"/>
</dbReference>